<evidence type="ECO:0000256" key="7">
    <source>
        <dbReference type="ARBA" id="ARBA00049117"/>
    </source>
</evidence>
<dbReference type="FunFam" id="3.40.50.1440:FF:000016">
    <property type="entry name" value="Tubulin alpha chain"/>
    <property type="match status" value="1"/>
</dbReference>
<name>A0A1I8I8A0_9PLAT</name>
<dbReference type="SMART" id="SM00865">
    <property type="entry name" value="Tubulin_C"/>
    <property type="match status" value="1"/>
</dbReference>
<keyword evidence="4" id="KW-0378">Hydrolase</keyword>
<feature type="domain" description="Tubulin/FtsZ GTPase" evidence="9">
    <location>
        <begin position="68"/>
        <end position="202"/>
    </location>
</feature>
<dbReference type="Pfam" id="PF00091">
    <property type="entry name" value="Tubulin"/>
    <property type="match status" value="2"/>
</dbReference>
<dbReference type="AlphaFoldDB" id="A0A1I8I8A0"/>
<dbReference type="Proteomes" id="UP000095280">
    <property type="component" value="Unplaced"/>
</dbReference>
<dbReference type="PRINTS" id="PR01162">
    <property type="entry name" value="ALPHATUBULIN"/>
</dbReference>
<evidence type="ECO:0000256" key="3">
    <source>
        <dbReference type="ARBA" id="ARBA00022741"/>
    </source>
</evidence>
<keyword evidence="3 8" id="KW-0547">Nucleotide-binding</keyword>
<dbReference type="CDD" id="cd02186">
    <property type="entry name" value="alpha_tubulin"/>
    <property type="match status" value="1"/>
</dbReference>
<dbReference type="InterPro" id="IPR003008">
    <property type="entry name" value="Tubulin_FtsZ_GTPase"/>
</dbReference>
<dbReference type="SMART" id="SM00864">
    <property type="entry name" value="Tubulin"/>
    <property type="match status" value="1"/>
</dbReference>
<dbReference type="PRINTS" id="PR01161">
    <property type="entry name" value="TUBULIN"/>
</dbReference>
<dbReference type="Pfam" id="PF03953">
    <property type="entry name" value="Tubulin_C"/>
    <property type="match status" value="1"/>
</dbReference>
<dbReference type="PROSITE" id="PS00227">
    <property type="entry name" value="TUBULIN"/>
    <property type="match status" value="1"/>
</dbReference>
<dbReference type="GO" id="GO:0016787">
    <property type="term" value="F:hydrolase activity"/>
    <property type="evidence" value="ECO:0007669"/>
    <property type="project" value="UniProtKB-KW"/>
</dbReference>
<keyword evidence="5 8" id="KW-0342">GTP-binding</keyword>
<dbReference type="Gene3D" id="3.30.1330.20">
    <property type="entry name" value="Tubulin/FtsZ, C-terminal domain"/>
    <property type="match status" value="1"/>
</dbReference>
<evidence type="ECO:0000256" key="6">
    <source>
        <dbReference type="ARBA" id="ARBA00034296"/>
    </source>
</evidence>
<dbReference type="InterPro" id="IPR000217">
    <property type="entry name" value="Tubulin"/>
</dbReference>
<dbReference type="InterPro" id="IPR002452">
    <property type="entry name" value="Alpha_tubulin"/>
</dbReference>
<dbReference type="WBParaSite" id="maker-uti_cns_0010388-snap-gene-0.3-mRNA-1">
    <property type="protein sequence ID" value="maker-uti_cns_0010388-snap-gene-0.3-mRNA-1"/>
    <property type="gene ID" value="maker-uti_cns_0010388-snap-gene-0.3"/>
</dbReference>
<sequence>LLFIPLLRATPENRPYSDPQRECISIHVGQAGVQIGNACWELYCLEHGIGPDGIARPDTTLGQGDDSYNTFFQETSSGKNVPRALFVDLEPTVIGDFGGGTGSGFTSLLMERLSVEYGKKSKLEFAIYPAPRVSTAVVEPYNSVLTTHTTLEHSDCAFMVDNEAIYDLCRRNLDIERPSYMNLNRLIAQIVSSITASLRFDGALNVDLTEFQTNLVPYPRIHFPLVTYAPIISAEKARHEALTVADITTAAFDPQNQMVKCDPRNGKYMACCMLYRGDVVPKDVNAAIATIKTRRGIQFVDWCPTGFKVGINYQPPTTIPGGDLAKVPRALCMLSNTTAIVEAFSRLDHKFDLMYSKRAFVHWYVGEGMEEGEFAEAREDLAALEKDYEEVGYDTAANGEEEPEEY</sequence>
<keyword evidence="2 8" id="KW-0493">Microtubule</keyword>
<dbReference type="Gene3D" id="1.10.287.600">
    <property type="entry name" value="Helix hairpin bin"/>
    <property type="match status" value="1"/>
</dbReference>
<comment type="similarity">
    <text evidence="1 8">Belongs to the tubulin family.</text>
</comment>
<accession>A0A1I8I8A0</accession>
<dbReference type="GO" id="GO:0005200">
    <property type="term" value="F:structural constituent of cytoskeleton"/>
    <property type="evidence" value="ECO:0007669"/>
    <property type="project" value="InterPro"/>
</dbReference>
<evidence type="ECO:0000256" key="4">
    <source>
        <dbReference type="ARBA" id="ARBA00022801"/>
    </source>
</evidence>
<comment type="catalytic activity">
    <reaction evidence="7">
        <text>GTP + H2O = GDP + phosphate + H(+)</text>
        <dbReference type="Rhea" id="RHEA:19669"/>
        <dbReference type="ChEBI" id="CHEBI:15377"/>
        <dbReference type="ChEBI" id="CHEBI:15378"/>
        <dbReference type="ChEBI" id="CHEBI:37565"/>
        <dbReference type="ChEBI" id="CHEBI:43474"/>
        <dbReference type="ChEBI" id="CHEBI:58189"/>
    </reaction>
    <physiologicalReaction direction="left-to-right" evidence="7">
        <dbReference type="Rhea" id="RHEA:19670"/>
    </physiologicalReaction>
</comment>
<dbReference type="InterPro" id="IPR036525">
    <property type="entry name" value="Tubulin/FtsZ_GTPase_sf"/>
</dbReference>
<dbReference type="GO" id="GO:0007017">
    <property type="term" value="P:microtubule-based process"/>
    <property type="evidence" value="ECO:0007669"/>
    <property type="project" value="InterPro"/>
</dbReference>
<proteinExistence type="inferred from homology"/>
<dbReference type="GO" id="GO:0005525">
    <property type="term" value="F:GTP binding"/>
    <property type="evidence" value="ECO:0007669"/>
    <property type="project" value="UniProtKB-UniRule"/>
</dbReference>
<dbReference type="FunFam" id="1.10.287.600:FF:000005">
    <property type="entry name" value="Tubulin alpha chain"/>
    <property type="match status" value="1"/>
</dbReference>
<dbReference type="PANTHER" id="PTHR11588">
    <property type="entry name" value="TUBULIN"/>
    <property type="match status" value="1"/>
</dbReference>
<evidence type="ECO:0000256" key="2">
    <source>
        <dbReference type="ARBA" id="ARBA00022701"/>
    </source>
</evidence>
<dbReference type="InterPro" id="IPR018316">
    <property type="entry name" value="Tubulin/FtsZ_2-layer-sand-dom"/>
</dbReference>
<keyword evidence="11" id="KW-1185">Reference proteome</keyword>
<evidence type="ECO:0000313" key="11">
    <source>
        <dbReference type="Proteomes" id="UP000095280"/>
    </source>
</evidence>
<comment type="subunit">
    <text evidence="8">Dimer of alpha and beta chains. A typical microtubule is a hollow water-filled tube with an outer diameter of 25 nm and an inner diameter of 15 nM. Alpha-beta heterodimers associate head-to-tail to form protofilaments running lengthwise along the microtubule wall with the beta-tubulin subunit facing the microtubule plus end conferring a structural polarity. Microtubules usually have 13 protofilaments but different protofilament numbers can be found in some organisms and specialized cells.</text>
</comment>
<evidence type="ECO:0000313" key="12">
    <source>
        <dbReference type="WBParaSite" id="maker-uti_cns_0010388-snap-gene-0.3-mRNA-1"/>
    </source>
</evidence>
<organism evidence="11 12">
    <name type="scientific">Macrostomum lignano</name>
    <dbReference type="NCBI Taxonomy" id="282301"/>
    <lineage>
        <taxon>Eukaryota</taxon>
        <taxon>Metazoa</taxon>
        <taxon>Spiralia</taxon>
        <taxon>Lophotrochozoa</taxon>
        <taxon>Platyhelminthes</taxon>
        <taxon>Rhabditophora</taxon>
        <taxon>Macrostomorpha</taxon>
        <taxon>Macrostomida</taxon>
        <taxon>Macrostomidae</taxon>
        <taxon>Macrostomum</taxon>
    </lineage>
</organism>
<evidence type="ECO:0000256" key="1">
    <source>
        <dbReference type="ARBA" id="ARBA00009636"/>
    </source>
</evidence>
<dbReference type="Gene3D" id="3.40.50.1440">
    <property type="entry name" value="Tubulin/FtsZ, GTPase domain"/>
    <property type="match status" value="2"/>
</dbReference>
<evidence type="ECO:0000259" key="9">
    <source>
        <dbReference type="SMART" id="SM00864"/>
    </source>
</evidence>
<dbReference type="InterPro" id="IPR008280">
    <property type="entry name" value="Tub_FtsZ_C"/>
</dbReference>
<protein>
    <recommendedName>
        <fullName evidence="8">Tubulin alpha chain</fullName>
    </recommendedName>
</protein>
<dbReference type="FunFam" id="3.30.1330.20:FF:000001">
    <property type="entry name" value="Tubulin alpha chain"/>
    <property type="match status" value="1"/>
</dbReference>
<dbReference type="InterPro" id="IPR037103">
    <property type="entry name" value="Tubulin/FtsZ-like_C"/>
</dbReference>
<dbReference type="InterPro" id="IPR023123">
    <property type="entry name" value="Tubulin_C"/>
</dbReference>
<dbReference type="GO" id="GO:0005874">
    <property type="term" value="C:microtubule"/>
    <property type="evidence" value="ECO:0007669"/>
    <property type="project" value="UniProtKB-KW"/>
</dbReference>
<comment type="function">
    <text evidence="6 8">Tubulin is the major constituent of microtubules, a cylinder consisting of laterally associated linear protofilaments composed of alpha- and beta-tubulin heterodimers. Microtubules grow by the addition of GTP-tubulin dimers to the microtubule end, where a stabilizing cap forms. Below the cap, tubulin dimers are in GDP-bound state, owing to GTPase activity of alpha-tubulin.</text>
</comment>
<evidence type="ECO:0000256" key="5">
    <source>
        <dbReference type="ARBA" id="ARBA00023134"/>
    </source>
</evidence>
<dbReference type="InterPro" id="IPR017975">
    <property type="entry name" value="Tubulin_CS"/>
</dbReference>
<evidence type="ECO:0000259" key="10">
    <source>
        <dbReference type="SMART" id="SM00865"/>
    </source>
</evidence>
<feature type="domain" description="Tubulin/FtsZ 2-layer sandwich" evidence="10">
    <location>
        <begin position="204"/>
        <end position="349"/>
    </location>
</feature>
<evidence type="ECO:0000256" key="8">
    <source>
        <dbReference type="RuleBase" id="RU000352"/>
    </source>
</evidence>
<dbReference type="SUPFAM" id="SSF55307">
    <property type="entry name" value="Tubulin C-terminal domain-like"/>
    <property type="match status" value="1"/>
</dbReference>
<dbReference type="SUPFAM" id="SSF52490">
    <property type="entry name" value="Tubulin nucleotide-binding domain-like"/>
    <property type="match status" value="1"/>
</dbReference>
<reference evidence="12" key="1">
    <citation type="submission" date="2016-11" db="UniProtKB">
        <authorList>
            <consortium name="WormBaseParasite"/>
        </authorList>
    </citation>
    <scope>IDENTIFICATION</scope>
</reference>